<evidence type="ECO:0000256" key="4">
    <source>
        <dbReference type="ARBA" id="ARBA00023128"/>
    </source>
</evidence>
<dbReference type="Gene3D" id="3.30.70.870">
    <property type="entry name" value="Elongation Factor G (Translational Gtpase), domain 3"/>
    <property type="match status" value="1"/>
</dbReference>
<dbReference type="GO" id="GO:0032790">
    <property type="term" value="P:ribosome disassembly"/>
    <property type="evidence" value="ECO:0007669"/>
    <property type="project" value="TreeGrafter"/>
</dbReference>
<keyword evidence="2" id="KW-0547">Nucleotide-binding</keyword>
<dbReference type="STRING" id="670386.D3BNW4"/>
<evidence type="ECO:0000256" key="1">
    <source>
        <dbReference type="ARBA" id="ARBA00005870"/>
    </source>
</evidence>
<name>D3BNW4_HETP5</name>
<dbReference type="InterPro" id="IPR014721">
    <property type="entry name" value="Ribsml_uS5_D2-typ_fold_subgr"/>
</dbReference>
<dbReference type="FunFam" id="3.40.50.300:FF:000514">
    <property type="entry name" value="Ribosome-releasing factor 2, mitochondrial"/>
    <property type="match status" value="1"/>
</dbReference>
<dbReference type="InterPro" id="IPR041095">
    <property type="entry name" value="EFG_II"/>
</dbReference>
<accession>D3BNW4</accession>
<dbReference type="SUPFAM" id="SSF50447">
    <property type="entry name" value="Translation proteins"/>
    <property type="match status" value="1"/>
</dbReference>
<evidence type="ECO:0000256" key="2">
    <source>
        <dbReference type="ARBA" id="ARBA00022741"/>
    </source>
</evidence>
<evidence type="ECO:0000256" key="5">
    <source>
        <dbReference type="ARBA" id="ARBA00023134"/>
    </source>
</evidence>
<dbReference type="InterPro" id="IPR009022">
    <property type="entry name" value="EFG_III"/>
</dbReference>
<dbReference type="InterPro" id="IPR027417">
    <property type="entry name" value="P-loop_NTPase"/>
</dbReference>
<feature type="domain" description="Tr-type G" evidence="6">
    <location>
        <begin position="63"/>
        <end position="341"/>
    </location>
</feature>
<keyword evidence="5" id="KW-0342">GTP-binding</keyword>
<dbReference type="Gene3D" id="3.30.230.10">
    <property type="match status" value="1"/>
</dbReference>
<dbReference type="Gene3D" id="3.40.50.300">
    <property type="entry name" value="P-loop containing nucleotide triphosphate hydrolases"/>
    <property type="match status" value="1"/>
</dbReference>
<dbReference type="InterPro" id="IPR020568">
    <property type="entry name" value="Ribosomal_Su5_D2-typ_SF"/>
</dbReference>
<protein>
    <submittedName>
        <fullName evidence="7">Mitochondrial translation elongation factor G</fullName>
    </submittedName>
</protein>
<evidence type="ECO:0000313" key="8">
    <source>
        <dbReference type="Proteomes" id="UP000001396"/>
    </source>
</evidence>
<reference evidence="7 8" key="1">
    <citation type="journal article" date="2011" name="Genome Res.">
        <title>Phylogeny-wide analysis of social amoeba genomes highlights ancient origins for complex intercellular communication.</title>
        <authorList>
            <person name="Heidel A.J."/>
            <person name="Lawal H.M."/>
            <person name="Felder M."/>
            <person name="Schilde C."/>
            <person name="Helps N.R."/>
            <person name="Tunggal B."/>
            <person name="Rivero F."/>
            <person name="John U."/>
            <person name="Schleicher M."/>
            <person name="Eichinger L."/>
            <person name="Platzer M."/>
            <person name="Noegel A.A."/>
            <person name="Schaap P."/>
            <person name="Gloeckner G."/>
        </authorList>
    </citation>
    <scope>NUCLEOTIDE SEQUENCE [LARGE SCALE GENOMIC DNA]</scope>
    <source>
        <strain evidence="8">ATCC 26659 / Pp 5 / PN500</strain>
    </source>
</reference>
<dbReference type="OMA" id="GPQFTFP"/>
<dbReference type="GO" id="GO:0003924">
    <property type="term" value="F:GTPase activity"/>
    <property type="evidence" value="ECO:0007669"/>
    <property type="project" value="InterPro"/>
</dbReference>
<dbReference type="SUPFAM" id="SSF52540">
    <property type="entry name" value="P-loop containing nucleoside triphosphate hydrolases"/>
    <property type="match status" value="1"/>
</dbReference>
<gene>
    <name evidence="7" type="primary">gfm2</name>
    <name evidence="7" type="ORF">PPL_09635</name>
</gene>
<evidence type="ECO:0000256" key="3">
    <source>
        <dbReference type="ARBA" id="ARBA00022917"/>
    </source>
</evidence>
<dbReference type="EMBL" id="ADBJ01000044">
    <property type="protein sequence ID" value="EFA76883.1"/>
    <property type="molecule type" value="Genomic_DNA"/>
</dbReference>
<dbReference type="SMART" id="SM00838">
    <property type="entry name" value="EFG_C"/>
    <property type="match status" value="1"/>
</dbReference>
<dbReference type="SMART" id="SM00889">
    <property type="entry name" value="EFG_IV"/>
    <property type="match status" value="1"/>
</dbReference>
<dbReference type="InterPro" id="IPR053905">
    <property type="entry name" value="EF-G-like_DII"/>
</dbReference>
<dbReference type="CDD" id="cd01886">
    <property type="entry name" value="EF-G"/>
    <property type="match status" value="1"/>
</dbReference>
<dbReference type="InterPro" id="IPR004540">
    <property type="entry name" value="Transl_elong_EFG/EF2"/>
</dbReference>
<dbReference type="InterPro" id="IPR005517">
    <property type="entry name" value="Transl_elong_EFG/EF2_IV"/>
</dbReference>
<dbReference type="CDD" id="cd03713">
    <property type="entry name" value="EFG_mtEFG_C"/>
    <property type="match status" value="1"/>
</dbReference>
<dbReference type="GO" id="GO:0005525">
    <property type="term" value="F:GTP binding"/>
    <property type="evidence" value="ECO:0007669"/>
    <property type="project" value="UniProtKB-KW"/>
</dbReference>
<dbReference type="CDD" id="cd16262">
    <property type="entry name" value="EFG_III"/>
    <property type="match status" value="1"/>
</dbReference>
<dbReference type="PROSITE" id="PS51722">
    <property type="entry name" value="G_TR_2"/>
    <property type="match status" value="1"/>
</dbReference>
<dbReference type="Pfam" id="PF00009">
    <property type="entry name" value="GTP_EFTU"/>
    <property type="match status" value="1"/>
</dbReference>
<dbReference type="AlphaFoldDB" id="D3BNW4"/>
<dbReference type="FunFam" id="3.30.70.240:FF:000001">
    <property type="entry name" value="Elongation factor G"/>
    <property type="match status" value="1"/>
</dbReference>
<comment type="caution">
    <text evidence="7">The sequence shown here is derived from an EMBL/GenBank/DDBJ whole genome shotgun (WGS) entry which is preliminary data.</text>
</comment>
<organism evidence="7 8">
    <name type="scientific">Heterostelium pallidum (strain ATCC 26659 / Pp 5 / PN500)</name>
    <name type="common">Cellular slime mold</name>
    <name type="synonym">Polysphondylium pallidum</name>
    <dbReference type="NCBI Taxonomy" id="670386"/>
    <lineage>
        <taxon>Eukaryota</taxon>
        <taxon>Amoebozoa</taxon>
        <taxon>Evosea</taxon>
        <taxon>Eumycetozoa</taxon>
        <taxon>Dictyostelia</taxon>
        <taxon>Acytosteliales</taxon>
        <taxon>Acytosteliaceae</taxon>
        <taxon>Heterostelium</taxon>
    </lineage>
</organism>
<keyword evidence="4" id="KW-0496">Mitochondrion</keyword>
<dbReference type="GO" id="GO:0032543">
    <property type="term" value="P:mitochondrial translation"/>
    <property type="evidence" value="ECO:0007669"/>
    <property type="project" value="TreeGrafter"/>
</dbReference>
<dbReference type="Pfam" id="PF03764">
    <property type="entry name" value="EFG_IV"/>
    <property type="match status" value="1"/>
</dbReference>
<dbReference type="Gene3D" id="3.30.70.240">
    <property type="match status" value="1"/>
</dbReference>
<dbReference type="InterPro" id="IPR000795">
    <property type="entry name" value="T_Tr_GTP-bd_dom"/>
</dbReference>
<dbReference type="PRINTS" id="PR00315">
    <property type="entry name" value="ELONGATNFCT"/>
</dbReference>
<dbReference type="InterPro" id="IPR009000">
    <property type="entry name" value="Transl_B-barrel_sf"/>
</dbReference>
<dbReference type="NCBIfam" id="TIGR00231">
    <property type="entry name" value="small_GTP"/>
    <property type="match status" value="1"/>
</dbReference>
<dbReference type="InterPro" id="IPR035647">
    <property type="entry name" value="EFG_III/V"/>
</dbReference>
<dbReference type="SUPFAM" id="SSF54211">
    <property type="entry name" value="Ribosomal protein S5 domain 2-like"/>
    <property type="match status" value="1"/>
</dbReference>
<dbReference type="InterPro" id="IPR000640">
    <property type="entry name" value="EFG_V-like"/>
</dbReference>
<keyword evidence="8" id="KW-1185">Reference proteome</keyword>
<dbReference type="Pfam" id="PF00679">
    <property type="entry name" value="EFG_C"/>
    <property type="match status" value="1"/>
</dbReference>
<dbReference type="GeneID" id="31365110"/>
<dbReference type="Pfam" id="PF22042">
    <property type="entry name" value="EF-G_D2"/>
    <property type="match status" value="1"/>
</dbReference>
<proteinExistence type="inferred from homology"/>
<dbReference type="GO" id="GO:0005759">
    <property type="term" value="C:mitochondrial matrix"/>
    <property type="evidence" value="ECO:0007669"/>
    <property type="project" value="UniProtKB-ARBA"/>
</dbReference>
<dbReference type="InterPro" id="IPR005225">
    <property type="entry name" value="Small_GTP-bd"/>
</dbReference>
<comment type="similarity">
    <text evidence="1">Belongs to the TRAFAC class translation factor GTPase superfamily. Classic translation factor GTPase family. EF-G/EF-2 subfamily.</text>
</comment>
<dbReference type="Proteomes" id="UP000001396">
    <property type="component" value="Unassembled WGS sequence"/>
</dbReference>
<dbReference type="RefSeq" id="XP_020429015.1">
    <property type="nucleotide sequence ID" value="XM_020580428.1"/>
</dbReference>
<dbReference type="PANTHER" id="PTHR43261:SF1">
    <property type="entry name" value="RIBOSOME-RELEASING FACTOR 2, MITOCHONDRIAL"/>
    <property type="match status" value="1"/>
</dbReference>
<dbReference type="Pfam" id="PF14492">
    <property type="entry name" value="EFG_III"/>
    <property type="match status" value="1"/>
</dbReference>
<dbReference type="NCBIfam" id="TIGR00484">
    <property type="entry name" value="EF-G"/>
    <property type="match status" value="1"/>
</dbReference>
<dbReference type="FunCoup" id="D3BNW4">
    <property type="interactions" value="2"/>
</dbReference>
<dbReference type="Gene3D" id="2.40.30.10">
    <property type="entry name" value="Translation factors"/>
    <property type="match status" value="1"/>
</dbReference>
<evidence type="ECO:0000313" key="7">
    <source>
        <dbReference type="EMBL" id="EFA76883.1"/>
    </source>
</evidence>
<dbReference type="PANTHER" id="PTHR43261">
    <property type="entry name" value="TRANSLATION ELONGATION FACTOR G-RELATED"/>
    <property type="match status" value="1"/>
</dbReference>
<dbReference type="SUPFAM" id="SSF54980">
    <property type="entry name" value="EF-G C-terminal domain-like"/>
    <property type="match status" value="2"/>
</dbReference>
<keyword evidence="7" id="KW-0251">Elongation factor</keyword>
<dbReference type="InParanoid" id="D3BNW4"/>
<keyword evidence="3" id="KW-0648">Protein biosynthesis</keyword>
<sequence>MLSLNRLTTTIQRNSHFIRQSSTCLVDHLKYHNITSIYNENGLRSYSSSTSSSTKKKYSSELNKYRNIGIIAHVDAGKTTTCERMLYYSGMIKRIGEVHKGDTVMDHLKMERERGITITAATITFPWKENRINLVDTPGHVDFTVEVERSVRVMDGAVAIFDAVAGVQAQSITVWNQAERYRVPRVAFVNKMDREGATADKTLKMLKSRLNALPLPLQMPIDVGPMFGSVVDLIKMNVIGWSGEKGELVETTELRDYPEEIVSRAQQEREHLITTLADIDEDAMQEFLETDGQLSDESIRAAIRRVTIGMKAIPILYGSSLKNKGVQQLLDSIVEYLPSPIDREPPSATDMSTQKPMTITPSTKEPLCALAFKVVHDKRRGLIVFTRVYSGVLKAGTVVYNSRKAGEKERVQKLLQVAADDMEEIQELRAGDIGAVLGLKGVCTGDTLVYEAPSDKGLKPVLKGIVNPPPVFFCALEPDTEKDYQPLIEALETIQKEDPSFLYQITESQQILISGMGELHLEIIKDRLDNHFKVGCRMGRMQVSYKGTIDESIREDDIFESFDVQTSTGPKTYCAGLSLTLEPTEPGTGTEVKFDLDDQTLNSIDKSVLDKLKLAIVEGGESAFQRGLPLGFPATDLRLTVHRIDYRSDNDSPPLAFRNCVIRSVMKMGDQAGSVILEPMMNLEISVDEKYLGSVLSDLSRQRRGTIKEVGMEKNTHIISALVPLKEMIGYSTQLRSVTHGNASFTMEYSHNGRVNSNEVEKILKEIRGY</sequence>
<evidence type="ECO:0000259" key="6">
    <source>
        <dbReference type="PROSITE" id="PS51722"/>
    </source>
</evidence>
<dbReference type="GO" id="GO:0003746">
    <property type="term" value="F:translation elongation factor activity"/>
    <property type="evidence" value="ECO:0007669"/>
    <property type="project" value="UniProtKB-KW"/>
</dbReference>
<dbReference type="InterPro" id="IPR035649">
    <property type="entry name" value="EFG_V"/>
</dbReference>